<evidence type="ECO:0000313" key="1">
    <source>
        <dbReference type="EMBL" id="MFC3166985.1"/>
    </source>
</evidence>
<dbReference type="PIRSF" id="PIRSF005902">
    <property type="entry name" value="DNase_TatD"/>
    <property type="match status" value="1"/>
</dbReference>
<evidence type="ECO:0000313" key="2">
    <source>
        <dbReference type="Proteomes" id="UP001595557"/>
    </source>
</evidence>
<dbReference type="RefSeq" id="WP_377706718.1">
    <property type="nucleotide sequence ID" value="NZ_JAFNAW010000003.1"/>
</dbReference>
<dbReference type="Proteomes" id="UP001595557">
    <property type="component" value="Unassembled WGS sequence"/>
</dbReference>
<dbReference type="PANTHER" id="PTHR46124:SF2">
    <property type="entry name" value="D-AMINOACYL-TRNA DEACYLASE"/>
    <property type="match status" value="1"/>
</dbReference>
<dbReference type="InterPro" id="IPR049677">
    <property type="entry name" value="QatD"/>
</dbReference>
<dbReference type="Gene3D" id="3.20.20.140">
    <property type="entry name" value="Metal-dependent hydrolases"/>
    <property type="match status" value="1"/>
</dbReference>
<protein>
    <submittedName>
        <fullName evidence="1">Qat anti-phage system TatD family nuclease QatD</fullName>
    </submittedName>
</protein>
<comment type="caution">
    <text evidence="1">The sequence shown here is derived from an EMBL/GenBank/DDBJ whole genome shotgun (WGS) entry which is preliminary data.</text>
</comment>
<gene>
    <name evidence="1" type="primary">qatD</name>
    <name evidence="1" type="ORF">ACFOD7_02870</name>
</gene>
<proteinExistence type="predicted"/>
<accession>A0ABV7ICA2</accession>
<dbReference type="EMBL" id="JBHRTE010000010">
    <property type="protein sequence ID" value="MFC3166985.1"/>
    <property type="molecule type" value="Genomic_DNA"/>
</dbReference>
<dbReference type="NCBIfam" id="NF041926">
    <property type="entry name" value="QatD"/>
    <property type="match status" value="1"/>
</dbReference>
<dbReference type="InterPro" id="IPR001130">
    <property type="entry name" value="TatD-like"/>
</dbReference>
<sequence>MKDVEAAGIYLLSVTTTPRAYAGTKALSGSSRRIRTALGLHPQLVRDRHGETDLFCKLLPTTSYVGEIGLDGGSEHAGSLPLQREVLTRILRACATAGGKIMSLHSRHASGEVFEHLAREPGCGIPIFHWFSGSLRDLDRAVEMGAWFSVGLPMVQSKRAGALLGRIPKERVLTETDAPFASTVDGVYPVNALRSTMAEIAKHWECDVGEVRRTLLGNLTRLADEKRQRTNLGRSAGSYRETVLTS</sequence>
<keyword evidence="2" id="KW-1185">Reference proteome</keyword>
<organism evidence="1 2">
    <name type="scientific">Paracoccus fontiphilus</name>
    <dbReference type="NCBI Taxonomy" id="1815556"/>
    <lineage>
        <taxon>Bacteria</taxon>
        <taxon>Pseudomonadati</taxon>
        <taxon>Pseudomonadota</taxon>
        <taxon>Alphaproteobacteria</taxon>
        <taxon>Rhodobacterales</taxon>
        <taxon>Paracoccaceae</taxon>
        <taxon>Paracoccus</taxon>
    </lineage>
</organism>
<dbReference type="PANTHER" id="PTHR46124">
    <property type="entry name" value="D-AMINOACYL-TRNA DEACYLASE"/>
    <property type="match status" value="1"/>
</dbReference>
<dbReference type="InterPro" id="IPR032466">
    <property type="entry name" value="Metal_Hydrolase"/>
</dbReference>
<dbReference type="SUPFAM" id="SSF51556">
    <property type="entry name" value="Metallo-dependent hydrolases"/>
    <property type="match status" value="1"/>
</dbReference>
<reference evidence="2" key="1">
    <citation type="journal article" date="2019" name="Int. J. Syst. Evol. Microbiol.">
        <title>The Global Catalogue of Microorganisms (GCM) 10K type strain sequencing project: providing services to taxonomists for standard genome sequencing and annotation.</title>
        <authorList>
            <consortium name="The Broad Institute Genomics Platform"/>
            <consortium name="The Broad Institute Genome Sequencing Center for Infectious Disease"/>
            <person name="Wu L."/>
            <person name="Ma J."/>
        </authorList>
    </citation>
    <scope>NUCLEOTIDE SEQUENCE [LARGE SCALE GENOMIC DNA]</scope>
    <source>
        <strain evidence="2">KCTC 52239</strain>
    </source>
</reference>
<name>A0ABV7ICA2_9RHOB</name>
<dbReference type="Pfam" id="PF01026">
    <property type="entry name" value="TatD_DNase"/>
    <property type="match status" value="1"/>
</dbReference>